<evidence type="ECO:0000259" key="1">
    <source>
        <dbReference type="Pfam" id="PF18931"/>
    </source>
</evidence>
<sequence length="151" mass="17540">MEKLSKFLVQAKVATYASDSGKKRILDDGGTELTYQEGDLLYRDRYYGSHTFLGEEVVFENGEKKWGMNYYGIILNDNISVDEFTDFLKKAMRQVSEERPFRGPAHFEEGNYTYKDKSDGDINHFSGIEKILIKGEEVYRLYYHGGLIKDF</sequence>
<dbReference type="Proteomes" id="UP000231466">
    <property type="component" value="Unassembled WGS sequence"/>
</dbReference>
<dbReference type="EMBL" id="PFAH01000001">
    <property type="protein sequence ID" value="PIR98275.1"/>
    <property type="molecule type" value="Genomic_DNA"/>
</dbReference>
<protein>
    <submittedName>
        <fullName evidence="2">XRE family transcriptional regulator</fullName>
    </submittedName>
</protein>
<gene>
    <name evidence="2" type="ORF">COT89_00070</name>
</gene>
<name>A0A2H0VGP0_9BACT</name>
<dbReference type="InterPro" id="IPR043735">
    <property type="entry name" value="DUF5680"/>
</dbReference>
<feature type="domain" description="DUF5680" evidence="1">
    <location>
        <begin position="44"/>
        <end position="148"/>
    </location>
</feature>
<reference evidence="3" key="1">
    <citation type="submission" date="2017-09" db="EMBL/GenBank/DDBJ databases">
        <title>Depth-based differentiation of microbial function through sediment-hosted aquifers and enrichment of novel symbionts in the deep terrestrial subsurface.</title>
        <authorList>
            <person name="Probst A.J."/>
            <person name="Ladd B."/>
            <person name="Jarett J.K."/>
            <person name="Geller-Mcgrath D.E."/>
            <person name="Sieber C.M.K."/>
            <person name="Emerson J.B."/>
            <person name="Anantharaman K."/>
            <person name="Thomas B.C."/>
            <person name="Malmstrom R."/>
            <person name="Stieglmeier M."/>
            <person name="Klingl A."/>
            <person name="Woyke T."/>
            <person name="Ryan C.M."/>
            <person name="Banfield J.F."/>
        </authorList>
    </citation>
    <scope>NUCLEOTIDE SEQUENCE [LARGE SCALE GENOMIC DNA]</scope>
</reference>
<comment type="caution">
    <text evidence="2">The sequence shown here is derived from an EMBL/GenBank/DDBJ whole genome shotgun (WGS) entry which is preliminary data.</text>
</comment>
<proteinExistence type="predicted"/>
<dbReference type="Pfam" id="PF18931">
    <property type="entry name" value="DUF5680"/>
    <property type="match status" value="1"/>
</dbReference>
<accession>A0A2H0VGP0</accession>
<dbReference type="AlphaFoldDB" id="A0A2H0VGP0"/>
<organism evidence="2 3">
    <name type="scientific">Candidatus Colwellbacteria bacterium CG10_big_fil_rev_8_21_14_0_10_42_22</name>
    <dbReference type="NCBI Taxonomy" id="1974540"/>
    <lineage>
        <taxon>Bacteria</taxon>
        <taxon>Candidatus Colwelliibacteriota</taxon>
    </lineage>
</organism>
<evidence type="ECO:0000313" key="2">
    <source>
        <dbReference type="EMBL" id="PIR98275.1"/>
    </source>
</evidence>
<evidence type="ECO:0000313" key="3">
    <source>
        <dbReference type="Proteomes" id="UP000231466"/>
    </source>
</evidence>